<accession>A0ABW5P785</accession>
<evidence type="ECO:0000313" key="2">
    <source>
        <dbReference type="Proteomes" id="UP001597541"/>
    </source>
</evidence>
<keyword evidence="2" id="KW-1185">Reference proteome</keyword>
<dbReference type="Proteomes" id="UP001597541">
    <property type="component" value="Unassembled WGS sequence"/>
</dbReference>
<reference evidence="2" key="1">
    <citation type="journal article" date="2019" name="Int. J. Syst. Evol. Microbiol.">
        <title>The Global Catalogue of Microorganisms (GCM) 10K type strain sequencing project: providing services to taxonomists for standard genome sequencing and annotation.</title>
        <authorList>
            <consortium name="The Broad Institute Genomics Platform"/>
            <consortium name="The Broad Institute Genome Sequencing Center for Infectious Disease"/>
            <person name="Wu L."/>
            <person name="Ma J."/>
        </authorList>
    </citation>
    <scope>NUCLEOTIDE SEQUENCE [LARGE SCALE GENOMIC DNA]</scope>
    <source>
        <strain evidence="2">KCTC 3950</strain>
    </source>
</reference>
<evidence type="ECO:0000313" key="1">
    <source>
        <dbReference type="EMBL" id="MFD2611070.1"/>
    </source>
</evidence>
<comment type="caution">
    <text evidence="1">The sequence shown here is derived from an EMBL/GenBank/DDBJ whole genome shotgun (WGS) entry which is preliminary data.</text>
</comment>
<proteinExistence type="predicted"/>
<dbReference type="InterPro" id="IPR018652">
    <property type="entry name" value="DUF2082_NA-bd_Znr"/>
</dbReference>
<dbReference type="EMBL" id="JBHUME010000002">
    <property type="protein sequence ID" value="MFD2611070.1"/>
    <property type="molecule type" value="Genomic_DNA"/>
</dbReference>
<dbReference type="Pfam" id="PF09855">
    <property type="entry name" value="Zn_ribbon_13"/>
    <property type="match status" value="1"/>
</dbReference>
<organism evidence="1 2">
    <name type="scientific">Paenibacillus gansuensis</name>
    <dbReference type="NCBI Taxonomy" id="306542"/>
    <lineage>
        <taxon>Bacteria</taxon>
        <taxon>Bacillati</taxon>
        <taxon>Bacillota</taxon>
        <taxon>Bacilli</taxon>
        <taxon>Bacillales</taxon>
        <taxon>Paenibacillaceae</taxon>
        <taxon>Paenibacillus</taxon>
    </lineage>
</organism>
<dbReference type="RefSeq" id="WP_377599360.1">
    <property type="nucleotide sequence ID" value="NZ_JBHUME010000002.1"/>
</dbReference>
<sequence length="134" mass="14819">MRVECPWCGNHVELVHQTCPVCLHEVLQDHLNSEADEGKEGKTPEASLGEADFASIEEAIQFKFKCAKCGYTECRTKEVAMSGTGLSKLLDVEYNHYLFVSCEQCGFVEVYNPDVLRGHTSGQLSTVLDILFGG</sequence>
<protein>
    <submittedName>
        <fullName evidence="1">Zinc ribbon domain-containing protein</fullName>
    </submittedName>
</protein>
<name>A0ABW5P785_9BACL</name>
<gene>
    <name evidence="1" type="ORF">ACFSUF_01375</name>
</gene>